<dbReference type="PANTHER" id="PTHR35603">
    <property type="match status" value="1"/>
</dbReference>
<dbReference type="InterPro" id="IPR051407">
    <property type="entry name" value="Bact_OM_lipoprot/Surf_antigen"/>
</dbReference>
<feature type="compositionally biased region" description="Low complexity" evidence="3">
    <location>
        <begin position="116"/>
        <end position="129"/>
    </location>
</feature>
<evidence type="ECO:0000259" key="5">
    <source>
        <dbReference type="Pfam" id="PF05433"/>
    </source>
</evidence>
<protein>
    <recommendedName>
        <fullName evidence="5">Glycine zipper 2TM domain-containing protein</fullName>
    </recommendedName>
</protein>
<dbReference type="InterPro" id="IPR008816">
    <property type="entry name" value="Gly_zipper_2TM_dom"/>
</dbReference>
<feature type="region of interest" description="Disordered" evidence="3">
    <location>
        <begin position="106"/>
        <end position="142"/>
    </location>
</feature>
<comment type="caution">
    <text evidence="6">The sequence shown here is derived from an EMBL/GenBank/DDBJ whole genome shotgun (WGS) entry which is preliminary data.</text>
</comment>
<evidence type="ECO:0000256" key="3">
    <source>
        <dbReference type="SAM" id="MobiDB-lite"/>
    </source>
</evidence>
<feature type="domain" description="Glycine zipper 2TM" evidence="5">
    <location>
        <begin position="191"/>
        <end position="232"/>
    </location>
</feature>
<dbReference type="PANTHER" id="PTHR35603:SF2">
    <property type="entry name" value="OUTER MEMBRANE LIPOPROTEIN"/>
    <property type="match status" value="1"/>
</dbReference>
<dbReference type="Pfam" id="PF05433">
    <property type="entry name" value="Rick_17kDa_Anti"/>
    <property type="match status" value="1"/>
</dbReference>
<sequence length="279" mass="27495">MATGLSCTLPVTPERIMQTPIPPQPPTGSSAPKTVWIAAGVLGTLIVVLLAAVLYKLSAGPASPTAEPLAPTATASMPAGAIPAQAGGTGAQSAVAVTNAIPAAPGASQFAPLQPPNSQSANSQSQRPNRVTQTPRQTRPVADRANNAAPQTFAPQPGQAPAPAPQAPVCASCGTVVAVTPVQEPGQANGIGAVVGGVVGGLLGNQVGGGNGRTAATVIGALGGGYAGNEVQKRVNAQTVYRVQVRMDDGQVRTTTLGAAPPMGQRVQFGANGGLNPLP</sequence>
<feature type="region of interest" description="Disordered" evidence="3">
    <location>
        <begin position="148"/>
        <end position="167"/>
    </location>
</feature>
<feature type="transmembrane region" description="Helical" evidence="4">
    <location>
        <begin position="35"/>
        <end position="55"/>
    </location>
</feature>
<comment type="subcellular location">
    <subcellularLocation>
        <location evidence="1">Membrane</location>
    </subcellularLocation>
</comment>
<evidence type="ECO:0000256" key="1">
    <source>
        <dbReference type="ARBA" id="ARBA00004370"/>
    </source>
</evidence>
<proteinExistence type="predicted"/>
<reference evidence="6" key="1">
    <citation type="submission" date="2009-10" db="EMBL/GenBank/DDBJ databases">
        <title>Diversity of trophic interactions inside an arsenic-rich microbial ecosystem.</title>
        <authorList>
            <person name="Bertin P.N."/>
            <person name="Heinrich-Salmeron A."/>
            <person name="Pelletier E."/>
            <person name="Goulhen-Chollet F."/>
            <person name="Arsene-Ploetze F."/>
            <person name="Gallien S."/>
            <person name="Calteau A."/>
            <person name="Vallenet D."/>
            <person name="Casiot C."/>
            <person name="Chane-Woon-Ming B."/>
            <person name="Giloteaux L."/>
            <person name="Barakat M."/>
            <person name="Bonnefoy V."/>
            <person name="Bruneel O."/>
            <person name="Chandler M."/>
            <person name="Cleiss J."/>
            <person name="Duran R."/>
            <person name="Elbaz-Poulichet F."/>
            <person name="Fonknechten N."/>
            <person name="Lauga B."/>
            <person name="Mornico D."/>
            <person name="Ortet P."/>
            <person name="Schaeffer C."/>
            <person name="Siguier P."/>
            <person name="Alexander Thil Smith A."/>
            <person name="Van Dorsselaer A."/>
            <person name="Weissenbach J."/>
            <person name="Medigue C."/>
            <person name="Le Paslier D."/>
        </authorList>
    </citation>
    <scope>NUCLEOTIDE SEQUENCE</scope>
</reference>
<keyword evidence="4" id="KW-1133">Transmembrane helix</keyword>
<evidence type="ECO:0000256" key="2">
    <source>
        <dbReference type="ARBA" id="ARBA00023136"/>
    </source>
</evidence>
<dbReference type="AlphaFoldDB" id="E6PUE6"/>
<evidence type="ECO:0000313" key="6">
    <source>
        <dbReference type="EMBL" id="CBH98553.1"/>
    </source>
</evidence>
<accession>E6PUE6</accession>
<feature type="compositionally biased region" description="Low complexity" evidence="3">
    <location>
        <begin position="148"/>
        <end position="157"/>
    </location>
</feature>
<gene>
    <name evidence="6" type="ORF">CARN2_4034</name>
</gene>
<dbReference type="GO" id="GO:0019867">
    <property type="term" value="C:outer membrane"/>
    <property type="evidence" value="ECO:0007669"/>
    <property type="project" value="InterPro"/>
</dbReference>
<dbReference type="EMBL" id="CABM01000056">
    <property type="protein sequence ID" value="CBH98553.1"/>
    <property type="molecule type" value="Genomic_DNA"/>
</dbReference>
<name>E6PUE6_9ZZZZ</name>
<organism evidence="6">
    <name type="scientific">mine drainage metagenome</name>
    <dbReference type="NCBI Taxonomy" id="410659"/>
    <lineage>
        <taxon>unclassified sequences</taxon>
        <taxon>metagenomes</taxon>
        <taxon>ecological metagenomes</taxon>
    </lineage>
</organism>
<evidence type="ECO:0000256" key="4">
    <source>
        <dbReference type="SAM" id="Phobius"/>
    </source>
</evidence>
<keyword evidence="4" id="KW-0812">Transmembrane</keyword>
<keyword evidence="2 4" id="KW-0472">Membrane</keyword>